<name>A0A0A9HFE8_ARUDO</name>
<proteinExistence type="predicted"/>
<evidence type="ECO:0000256" key="1">
    <source>
        <dbReference type="SAM" id="Phobius"/>
    </source>
</evidence>
<sequence length="57" mass="6340">MEPLSVPQFLSSITAWSGMQATCCCLCIGCCFFQFYTVTLSGNCMKLEKLLTFLLCI</sequence>
<evidence type="ECO:0000313" key="2">
    <source>
        <dbReference type="EMBL" id="JAE35915.1"/>
    </source>
</evidence>
<reference evidence="2" key="2">
    <citation type="journal article" date="2015" name="Data Brief">
        <title>Shoot transcriptome of the giant reed, Arundo donax.</title>
        <authorList>
            <person name="Barrero R.A."/>
            <person name="Guerrero F.D."/>
            <person name="Moolhuijzen P."/>
            <person name="Goolsby J.A."/>
            <person name="Tidwell J."/>
            <person name="Bellgard S.E."/>
            <person name="Bellgard M.I."/>
        </authorList>
    </citation>
    <scope>NUCLEOTIDE SEQUENCE</scope>
    <source>
        <tissue evidence="2">Shoot tissue taken approximately 20 cm above the soil surface</tissue>
    </source>
</reference>
<dbReference type="EMBL" id="GBRH01161981">
    <property type="protein sequence ID" value="JAE35915.1"/>
    <property type="molecule type" value="Transcribed_RNA"/>
</dbReference>
<keyword evidence="1" id="KW-0812">Transmembrane</keyword>
<accession>A0A0A9HFE8</accession>
<organism evidence="2">
    <name type="scientific">Arundo donax</name>
    <name type="common">Giant reed</name>
    <name type="synonym">Donax arundinaceus</name>
    <dbReference type="NCBI Taxonomy" id="35708"/>
    <lineage>
        <taxon>Eukaryota</taxon>
        <taxon>Viridiplantae</taxon>
        <taxon>Streptophyta</taxon>
        <taxon>Embryophyta</taxon>
        <taxon>Tracheophyta</taxon>
        <taxon>Spermatophyta</taxon>
        <taxon>Magnoliopsida</taxon>
        <taxon>Liliopsida</taxon>
        <taxon>Poales</taxon>
        <taxon>Poaceae</taxon>
        <taxon>PACMAD clade</taxon>
        <taxon>Arundinoideae</taxon>
        <taxon>Arundineae</taxon>
        <taxon>Arundo</taxon>
    </lineage>
</organism>
<keyword evidence="1" id="KW-1133">Transmembrane helix</keyword>
<feature type="transmembrane region" description="Helical" evidence="1">
    <location>
        <begin position="13"/>
        <end position="36"/>
    </location>
</feature>
<dbReference type="AlphaFoldDB" id="A0A0A9HFE8"/>
<keyword evidence="1" id="KW-0472">Membrane</keyword>
<protein>
    <submittedName>
        <fullName evidence="2">Uncharacterized protein</fullName>
    </submittedName>
</protein>
<reference evidence="2" key="1">
    <citation type="submission" date="2014-09" db="EMBL/GenBank/DDBJ databases">
        <authorList>
            <person name="Magalhaes I.L.F."/>
            <person name="Oliveira U."/>
            <person name="Santos F.R."/>
            <person name="Vidigal T.H.D.A."/>
            <person name="Brescovit A.D."/>
            <person name="Santos A.J."/>
        </authorList>
    </citation>
    <scope>NUCLEOTIDE SEQUENCE</scope>
    <source>
        <tissue evidence="2">Shoot tissue taken approximately 20 cm above the soil surface</tissue>
    </source>
</reference>